<sequence>MKPKIADCDGKNLEESHVIRVGRTQQFRFHTEGELAYALLIRYNPIRVCPSQTDRRTTHQGSLTDSSTPETASNTPVGAEITRVSSSESVTLECPHSGTSVAKVHGTAPDQAVPLFGECRNNHKNCSVCFLRACVTPLSLSPGRNSFEEKYVCGHSQHYNNIDYFQPEHTDALTNTVLLPAPAKTLVVFCQRSLGVVSGV</sequence>
<organism evidence="2 3">
    <name type="scientific">Batillaria attramentaria</name>
    <dbReference type="NCBI Taxonomy" id="370345"/>
    <lineage>
        <taxon>Eukaryota</taxon>
        <taxon>Metazoa</taxon>
        <taxon>Spiralia</taxon>
        <taxon>Lophotrochozoa</taxon>
        <taxon>Mollusca</taxon>
        <taxon>Gastropoda</taxon>
        <taxon>Caenogastropoda</taxon>
        <taxon>Sorbeoconcha</taxon>
        <taxon>Cerithioidea</taxon>
        <taxon>Batillariidae</taxon>
        <taxon>Batillaria</taxon>
    </lineage>
</organism>
<dbReference type="AlphaFoldDB" id="A0ABD0K8Q1"/>
<keyword evidence="3" id="KW-1185">Reference proteome</keyword>
<reference evidence="2 3" key="1">
    <citation type="journal article" date="2023" name="Sci. Data">
        <title>Genome assembly of the Korean intertidal mud-creeper Batillaria attramentaria.</title>
        <authorList>
            <person name="Patra A.K."/>
            <person name="Ho P.T."/>
            <person name="Jun S."/>
            <person name="Lee S.J."/>
            <person name="Kim Y."/>
            <person name="Won Y.J."/>
        </authorList>
    </citation>
    <scope>NUCLEOTIDE SEQUENCE [LARGE SCALE GENOMIC DNA]</scope>
    <source>
        <strain evidence="2">Wonlab-2016</strain>
    </source>
</reference>
<evidence type="ECO:0000256" key="1">
    <source>
        <dbReference type="SAM" id="MobiDB-lite"/>
    </source>
</evidence>
<dbReference type="Proteomes" id="UP001519460">
    <property type="component" value="Unassembled WGS sequence"/>
</dbReference>
<feature type="region of interest" description="Disordered" evidence="1">
    <location>
        <begin position="52"/>
        <end position="78"/>
    </location>
</feature>
<evidence type="ECO:0000313" key="3">
    <source>
        <dbReference type="Proteomes" id="UP001519460"/>
    </source>
</evidence>
<protein>
    <submittedName>
        <fullName evidence="2">Uncharacterized protein</fullName>
    </submittedName>
</protein>
<dbReference type="EMBL" id="JACVVK020000227">
    <property type="protein sequence ID" value="KAK7483443.1"/>
    <property type="molecule type" value="Genomic_DNA"/>
</dbReference>
<name>A0ABD0K8Q1_9CAEN</name>
<comment type="caution">
    <text evidence="2">The sequence shown here is derived from an EMBL/GenBank/DDBJ whole genome shotgun (WGS) entry which is preliminary data.</text>
</comment>
<evidence type="ECO:0000313" key="2">
    <source>
        <dbReference type="EMBL" id="KAK7483443.1"/>
    </source>
</evidence>
<proteinExistence type="predicted"/>
<gene>
    <name evidence="2" type="ORF">BaRGS_00025383</name>
</gene>
<accession>A0ABD0K8Q1</accession>
<feature type="compositionally biased region" description="Polar residues" evidence="1">
    <location>
        <begin position="59"/>
        <end position="76"/>
    </location>
</feature>